<evidence type="ECO:0000256" key="4">
    <source>
        <dbReference type="ARBA" id="ARBA00022942"/>
    </source>
</evidence>
<keyword evidence="4" id="KW-0647">Proteasome</keyword>
<dbReference type="Pfam" id="PF16550">
    <property type="entry name" value="RPN13_C"/>
    <property type="match status" value="1"/>
</dbReference>
<dbReference type="Pfam" id="PF04683">
    <property type="entry name" value="Rpn13_ADRM1_Pru"/>
    <property type="match status" value="1"/>
</dbReference>
<evidence type="ECO:0008006" key="10">
    <source>
        <dbReference type="Google" id="ProtNLM"/>
    </source>
</evidence>
<organism evidence="8 9">
    <name type="scientific">Apatococcus lobatus</name>
    <dbReference type="NCBI Taxonomy" id="904363"/>
    <lineage>
        <taxon>Eukaryota</taxon>
        <taxon>Viridiplantae</taxon>
        <taxon>Chlorophyta</taxon>
        <taxon>core chlorophytes</taxon>
        <taxon>Trebouxiophyceae</taxon>
        <taxon>Chlorellales</taxon>
        <taxon>Chlorellaceae</taxon>
        <taxon>Apatococcus</taxon>
    </lineage>
</organism>
<evidence type="ECO:0000259" key="7">
    <source>
        <dbReference type="PROSITE" id="PS51917"/>
    </source>
</evidence>
<evidence type="ECO:0000259" key="6">
    <source>
        <dbReference type="PROSITE" id="PS51916"/>
    </source>
</evidence>
<reference evidence="8 9" key="1">
    <citation type="journal article" date="2024" name="Nat. Commun.">
        <title>Phylogenomics reveals the evolutionary origins of lichenization in chlorophyte algae.</title>
        <authorList>
            <person name="Puginier C."/>
            <person name="Libourel C."/>
            <person name="Otte J."/>
            <person name="Skaloud P."/>
            <person name="Haon M."/>
            <person name="Grisel S."/>
            <person name="Petersen M."/>
            <person name="Berrin J.G."/>
            <person name="Delaux P.M."/>
            <person name="Dal Grande F."/>
            <person name="Keller J."/>
        </authorList>
    </citation>
    <scope>NUCLEOTIDE SEQUENCE [LARGE SCALE GENOMIC DNA]</scope>
    <source>
        <strain evidence="8 9">SAG 2145</strain>
    </source>
</reference>
<dbReference type="InterPro" id="IPR038108">
    <property type="entry name" value="RPN13_DEUBAD_sf"/>
</dbReference>
<evidence type="ECO:0000256" key="1">
    <source>
        <dbReference type="ARBA" id="ARBA00004123"/>
    </source>
</evidence>
<feature type="domain" description="Pru" evidence="7">
    <location>
        <begin position="4"/>
        <end position="120"/>
    </location>
</feature>
<evidence type="ECO:0000256" key="5">
    <source>
        <dbReference type="ARBA" id="ARBA00023242"/>
    </source>
</evidence>
<dbReference type="AlphaFoldDB" id="A0AAW1RET6"/>
<dbReference type="InterPro" id="IPR032368">
    <property type="entry name" value="RPN13_DEUBAD"/>
</dbReference>
<keyword evidence="3" id="KW-0963">Cytoplasm</keyword>
<dbReference type="EMBL" id="JALJOS010000012">
    <property type="protein sequence ID" value="KAK9832150.1"/>
    <property type="molecule type" value="Genomic_DNA"/>
</dbReference>
<dbReference type="PROSITE" id="PS51917">
    <property type="entry name" value="PRU"/>
    <property type="match status" value="1"/>
</dbReference>
<keyword evidence="9" id="KW-1185">Reference proteome</keyword>
<comment type="caution">
    <text evidence="8">The sequence shown here is derived from an EMBL/GenBank/DDBJ whole genome shotgun (WGS) entry which is preliminary data.</text>
</comment>
<keyword evidence="5" id="KW-0539">Nucleus</keyword>
<dbReference type="GO" id="GO:0005634">
    <property type="term" value="C:nucleus"/>
    <property type="evidence" value="ECO:0007669"/>
    <property type="project" value="UniProtKB-SubCell"/>
</dbReference>
<dbReference type="Proteomes" id="UP001438707">
    <property type="component" value="Unassembled WGS sequence"/>
</dbReference>
<evidence type="ECO:0000313" key="9">
    <source>
        <dbReference type="Proteomes" id="UP001438707"/>
    </source>
</evidence>
<accession>A0AAW1RET6</accession>
<proteinExistence type="predicted"/>
<dbReference type="InterPro" id="IPR038633">
    <property type="entry name" value="Rpn13/ADRM1_Pru_sf"/>
</dbReference>
<dbReference type="GO" id="GO:0061133">
    <property type="term" value="F:endopeptidase activator activity"/>
    <property type="evidence" value="ECO:0007669"/>
    <property type="project" value="TreeGrafter"/>
</dbReference>
<dbReference type="InterPro" id="IPR044868">
    <property type="entry name" value="Rpn13/ADRM1_Pru"/>
</dbReference>
<dbReference type="Gene3D" id="2.30.29.70">
    <property type="entry name" value="Proteasomal ubiquitin receptor Rpn13/ADRM1"/>
    <property type="match status" value="1"/>
</dbReference>
<dbReference type="PANTHER" id="PTHR12225:SF0">
    <property type="entry name" value="PROTEASOMAL UBIQUITIN RECEPTOR ADRM1"/>
    <property type="match status" value="1"/>
</dbReference>
<protein>
    <recommendedName>
        <fullName evidence="10">Regulatory particle non-ATPase 13</fullName>
    </recommendedName>
</protein>
<dbReference type="GO" id="GO:0008541">
    <property type="term" value="C:proteasome regulatory particle, lid subcomplex"/>
    <property type="evidence" value="ECO:0007669"/>
    <property type="project" value="TreeGrafter"/>
</dbReference>
<sequence>MQSNGVQVLQEVRAGRLFKDASTLRADSRKGLIRVIEREDGLISFQWKERATVQPDCDPETDIITFPGDAIFIKIPNSSTRSFMLKFVEADRDLFFWMQEPRAEDDAIRAEQLSANINSYSPDHAGEGQEEEAMDTADQAQIAEASCTGATRASAEEQAGVQAAQLAAALRSIGMPAGMEQGESDVAQLLSAMQQRRQQLPGPSLSEVLKPEVLLPILQDPTILQILAEHLPEGQRTQQDLENLVTSAQFRHQLDVFSSALRSGQLDLSHFGLDSQGSSVLDFLIGIQERFSQADKQ</sequence>
<evidence type="ECO:0000313" key="8">
    <source>
        <dbReference type="EMBL" id="KAK9832150.1"/>
    </source>
</evidence>
<dbReference type="GO" id="GO:0070628">
    <property type="term" value="F:proteasome binding"/>
    <property type="evidence" value="ECO:0007669"/>
    <property type="project" value="TreeGrafter"/>
</dbReference>
<feature type="domain" description="DEUBAD" evidence="6">
    <location>
        <begin position="196"/>
        <end position="297"/>
    </location>
</feature>
<dbReference type="InterPro" id="IPR044867">
    <property type="entry name" value="DEUBAD_dom"/>
</dbReference>
<dbReference type="PANTHER" id="PTHR12225">
    <property type="entry name" value="ADHESION REGULATING MOLECULE 1 110 KDA CELL MEMBRANE GLYCOPROTEIN"/>
    <property type="match status" value="1"/>
</dbReference>
<evidence type="ECO:0000256" key="2">
    <source>
        <dbReference type="ARBA" id="ARBA00004496"/>
    </source>
</evidence>
<comment type="subcellular location">
    <subcellularLocation>
        <location evidence="2">Cytoplasm</location>
    </subcellularLocation>
    <subcellularLocation>
        <location evidence="1">Nucleus</location>
    </subcellularLocation>
</comment>
<gene>
    <name evidence="8" type="ORF">WJX74_000770</name>
</gene>
<dbReference type="PROSITE" id="PS51916">
    <property type="entry name" value="DEUBAD"/>
    <property type="match status" value="1"/>
</dbReference>
<name>A0AAW1RET6_9CHLO</name>
<dbReference type="Gene3D" id="1.10.2020.20">
    <property type="match status" value="1"/>
</dbReference>
<dbReference type="InterPro" id="IPR006773">
    <property type="entry name" value="Rpn13/ADRM1"/>
</dbReference>
<dbReference type="GO" id="GO:0005737">
    <property type="term" value="C:cytoplasm"/>
    <property type="evidence" value="ECO:0007669"/>
    <property type="project" value="UniProtKB-SubCell"/>
</dbReference>
<evidence type="ECO:0000256" key="3">
    <source>
        <dbReference type="ARBA" id="ARBA00022490"/>
    </source>
</evidence>